<dbReference type="EMBL" id="LR796229">
    <property type="protein sequence ID" value="CAB4128630.1"/>
    <property type="molecule type" value="Genomic_DNA"/>
</dbReference>
<name>A0A6J5L7E1_9CAUD</name>
<gene>
    <name evidence="1" type="ORF">UFOVP100_50</name>
</gene>
<reference evidence="1" key="1">
    <citation type="submission" date="2020-04" db="EMBL/GenBank/DDBJ databases">
        <authorList>
            <person name="Chiriac C."/>
            <person name="Salcher M."/>
            <person name="Ghai R."/>
            <person name="Kavagutti S V."/>
        </authorList>
    </citation>
    <scope>NUCLEOTIDE SEQUENCE</scope>
</reference>
<evidence type="ECO:0000313" key="1">
    <source>
        <dbReference type="EMBL" id="CAB4128630.1"/>
    </source>
</evidence>
<sequence>MPQVTKTVNQLIVNSLYLLGELGVGETPDAFMMSSGVELLNELLTKFAADSIYIPYLTELHFNLVAGKNTYSISDIVPADVVGDRIVDLSYANYTVPSAGQGIIYPLQIINKAQYYGVTRLLPLQTRPGFIFLDKQDTESFITLYPAPDQPYPCLLGVKSMINSLAANDTLTELPPFYYGFLKYCLARKFLSYYPSGNWSQTAEDEYQDYFNIIKNANETDVTVRPSAILSRPEPFYWQNILAY</sequence>
<organism evidence="1">
    <name type="scientific">uncultured Caudovirales phage</name>
    <dbReference type="NCBI Taxonomy" id="2100421"/>
    <lineage>
        <taxon>Viruses</taxon>
        <taxon>Duplodnaviria</taxon>
        <taxon>Heunggongvirae</taxon>
        <taxon>Uroviricota</taxon>
        <taxon>Caudoviricetes</taxon>
        <taxon>Peduoviridae</taxon>
        <taxon>Maltschvirus</taxon>
        <taxon>Maltschvirus maltsch</taxon>
    </lineage>
</organism>
<dbReference type="Pfam" id="PF24175">
    <property type="entry name" value="SU10_adaptor"/>
    <property type="match status" value="1"/>
</dbReference>
<accession>A0A6J5L7E1</accession>
<proteinExistence type="predicted"/>
<dbReference type="InterPro" id="IPR056209">
    <property type="entry name" value="SU10_adaptor"/>
</dbReference>
<protein>
    <submittedName>
        <fullName evidence="1">Uncharacterized protein</fullName>
    </submittedName>
</protein>